<organism evidence="2 3">
    <name type="scientific">Toxocara canis</name>
    <name type="common">Canine roundworm</name>
    <dbReference type="NCBI Taxonomy" id="6265"/>
    <lineage>
        <taxon>Eukaryota</taxon>
        <taxon>Metazoa</taxon>
        <taxon>Ecdysozoa</taxon>
        <taxon>Nematoda</taxon>
        <taxon>Chromadorea</taxon>
        <taxon>Rhabditida</taxon>
        <taxon>Spirurina</taxon>
        <taxon>Ascaridomorpha</taxon>
        <taxon>Ascaridoidea</taxon>
        <taxon>Toxocaridae</taxon>
        <taxon>Toxocara</taxon>
    </lineage>
</organism>
<dbReference type="WBParaSite" id="TCNE_0000946701-mRNA-1">
    <property type="protein sequence ID" value="TCNE_0000946701-mRNA-1"/>
    <property type="gene ID" value="TCNE_0000946701"/>
</dbReference>
<gene>
    <name evidence="1" type="ORF">TCNE_LOCUS9467</name>
</gene>
<evidence type="ECO:0000313" key="2">
    <source>
        <dbReference type="Proteomes" id="UP000050794"/>
    </source>
</evidence>
<keyword evidence="2" id="KW-1185">Reference proteome</keyword>
<dbReference type="AlphaFoldDB" id="A0A183ULU7"/>
<proteinExistence type="predicted"/>
<reference evidence="1 2" key="2">
    <citation type="submission" date="2018-11" db="EMBL/GenBank/DDBJ databases">
        <authorList>
            <consortium name="Pathogen Informatics"/>
        </authorList>
    </citation>
    <scope>NUCLEOTIDE SEQUENCE [LARGE SCALE GENOMIC DNA]</scope>
</reference>
<dbReference type="GO" id="GO:0045053">
    <property type="term" value="P:protein retention in Golgi apparatus"/>
    <property type="evidence" value="ECO:0007669"/>
    <property type="project" value="TreeGrafter"/>
</dbReference>
<evidence type="ECO:0000313" key="3">
    <source>
        <dbReference type="WBParaSite" id="TCNE_0000946701-mRNA-1"/>
    </source>
</evidence>
<dbReference type="EMBL" id="UYWY01020182">
    <property type="protein sequence ID" value="VDM40788.1"/>
    <property type="molecule type" value="Genomic_DNA"/>
</dbReference>
<dbReference type="GO" id="GO:0007005">
    <property type="term" value="P:mitochondrion organization"/>
    <property type="evidence" value="ECO:0007669"/>
    <property type="project" value="TreeGrafter"/>
</dbReference>
<evidence type="ECO:0000313" key="1">
    <source>
        <dbReference type="EMBL" id="VDM40788.1"/>
    </source>
</evidence>
<reference evidence="3" key="1">
    <citation type="submission" date="2016-06" db="UniProtKB">
        <authorList>
            <consortium name="WormBaseParasite"/>
        </authorList>
    </citation>
    <scope>IDENTIFICATION</scope>
</reference>
<sequence length="358" mass="39680">MQFAGVLRQHQDFVQRLYACFLAELKNQTLNIIVTMDAFGNPMGLASDLKESFEGLFFEGDLGGFVSGLGYGVTNSISKVASSMAHGVGTLTFDEQHELMRRRMLRCQPQADSNNALAHLYSGVKGLGVGVFGGLTAIVTNTYTEGKRDGIAGALRGITTGAVDTVTKPVQGIFDLVEGTASAMKEIVGGHATRKSHFAEKRIRPSRVCTNLQSLLPCYSEELAAAQMDLLRINGLLDLEIVLDRRISNDRIRQYALICSEQCYVIRQVDDEPSNVVQRIPYKHLRLMQPVAVNEHNAAFASIEIVLELSNGKRQRLPHLWCSRMDVAKRLCEKVARAKQLYDHSKRTLTVAEDYDVM</sequence>
<dbReference type="PANTHER" id="PTHR16166:SF141">
    <property type="entry name" value="INTERMEMBRANE LIPID TRANSFER PROTEIN VPS13D"/>
    <property type="match status" value="1"/>
</dbReference>
<dbReference type="PANTHER" id="PTHR16166">
    <property type="entry name" value="VACUOLAR PROTEIN SORTING-ASSOCIATED PROTEIN VPS13"/>
    <property type="match status" value="1"/>
</dbReference>
<dbReference type="GO" id="GO:0006623">
    <property type="term" value="P:protein targeting to vacuole"/>
    <property type="evidence" value="ECO:0007669"/>
    <property type="project" value="TreeGrafter"/>
</dbReference>
<accession>A0A183ULU7</accession>
<dbReference type="Proteomes" id="UP000050794">
    <property type="component" value="Unassembled WGS sequence"/>
</dbReference>
<name>A0A183ULU7_TOXCA</name>
<protein>
    <submittedName>
        <fullName evidence="3">VPS13_C domain-containing protein</fullName>
    </submittedName>
</protein>
<dbReference type="InterPro" id="IPR026847">
    <property type="entry name" value="VPS13"/>
</dbReference>